<dbReference type="InterPro" id="IPR015590">
    <property type="entry name" value="Aldehyde_DH_dom"/>
</dbReference>
<evidence type="ECO:0000256" key="3">
    <source>
        <dbReference type="PROSITE-ProRule" id="PRU10007"/>
    </source>
</evidence>
<reference evidence="6" key="1">
    <citation type="journal article" date="2020" name="Fungal Divers.">
        <title>Resolving the Mortierellaceae phylogeny through synthesis of multi-gene phylogenetics and phylogenomics.</title>
        <authorList>
            <person name="Vandepol N."/>
            <person name="Liber J."/>
            <person name="Desiro A."/>
            <person name="Na H."/>
            <person name="Kennedy M."/>
            <person name="Barry K."/>
            <person name="Grigoriev I.V."/>
            <person name="Miller A.N."/>
            <person name="O'Donnell K."/>
            <person name="Stajich J.E."/>
            <person name="Bonito G."/>
        </authorList>
    </citation>
    <scope>NUCLEOTIDE SEQUENCE</scope>
    <source>
        <strain evidence="6">NRRL 2769</strain>
    </source>
</reference>
<dbReference type="CDD" id="cd07102">
    <property type="entry name" value="ALDH_EDX86601"/>
    <property type="match status" value="1"/>
</dbReference>
<comment type="similarity">
    <text evidence="1 4">Belongs to the aldehyde dehydrogenase family.</text>
</comment>
<dbReference type="InterPro" id="IPR016163">
    <property type="entry name" value="Ald_DH_C"/>
</dbReference>
<feature type="domain" description="Aldehyde dehydrogenase" evidence="5">
    <location>
        <begin position="299"/>
        <end position="409"/>
    </location>
</feature>
<dbReference type="InterPro" id="IPR016162">
    <property type="entry name" value="Ald_DH_N"/>
</dbReference>
<name>A0A9P6MSB5_9FUNG</name>
<evidence type="ECO:0000256" key="2">
    <source>
        <dbReference type="ARBA" id="ARBA00023002"/>
    </source>
</evidence>
<evidence type="ECO:0000259" key="5">
    <source>
        <dbReference type="Pfam" id="PF00171"/>
    </source>
</evidence>
<keyword evidence="7" id="KW-1185">Reference proteome</keyword>
<feature type="domain" description="Aldehyde dehydrogenase" evidence="5">
    <location>
        <begin position="4"/>
        <end position="294"/>
    </location>
</feature>
<accession>A0A9P6MSB5</accession>
<dbReference type="SUPFAM" id="SSF53720">
    <property type="entry name" value="ALDH-like"/>
    <property type="match status" value="1"/>
</dbReference>
<proteinExistence type="inferred from homology"/>
<sequence length="417" mass="46135">MSPSTLSIVTPVDSAVFATVHISSSEEVQAAVERAAEAQKAWKRVPLKQRIETGRRFLEVFGSRKDELAKELTMQMGRPLRYTPGEIKGTQDRGKYMVDVAEEALKDVEIHEAGLEGKFKRFIRKEPVGVVLIIAPWNYPYLSSLNGVLPSIIAGNSVILKHSSQTPLCAERFGQAWTEAGLPDGVFQFIHMSHADTESLVANPLVNYVNFTGSVEGGHQIQKAASKKFIATGLELGGKDPAYVRPDCDLKYTVETLVDGSFFNSGQCCCAIERIYVHADIYDEFVQEFVKETKPGTPYMAPQVLTEVTHKMRVMSEESFGPVIGIMKVSSDEEAIRLMNDSDFGLSASIWTKDPEAALTIGDQIETGTWFMNRCDYLDPALAWVGVKDSGRGCTLSKFGYDQVTRLKSFHLKLVTA</sequence>
<dbReference type="GO" id="GO:0016620">
    <property type="term" value="F:oxidoreductase activity, acting on the aldehyde or oxo group of donors, NAD or NADP as acceptor"/>
    <property type="evidence" value="ECO:0007669"/>
    <property type="project" value="InterPro"/>
</dbReference>
<dbReference type="InterPro" id="IPR016161">
    <property type="entry name" value="Ald_DH/histidinol_DH"/>
</dbReference>
<evidence type="ECO:0000313" key="7">
    <source>
        <dbReference type="Proteomes" id="UP000703661"/>
    </source>
</evidence>
<dbReference type="PANTHER" id="PTHR11699">
    <property type="entry name" value="ALDEHYDE DEHYDROGENASE-RELATED"/>
    <property type="match status" value="1"/>
</dbReference>
<evidence type="ECO:0000256" key="1">
    <source>
        <dbReference type="ARBA" id="ARBA00009986"/>
    </source>
</evidence>
<dbReference type="Gene3D" id="3.40.605.10">
    <property type="entry name" value="Aldehyde Dehydrogenase, Chain A, domain 1"/>
    <property type="match status" value="2"/>
</dbReference>
<gene>
    <name evidence="6" type="ORF">BGZ80_000364</name>
</gene>
<dbReference type="Gene3D" id="3.40.309.10">
    <property type="entry name" value="Aldehyde Dehydrogenase, Chain A, domain 2"/>
    <property type="match status" value="2"/>
</dbReference>
<feature type="active site" evidence="3">
    <location>
        <position position="235"/>
    </location>
</feature>
<dbReference type="PROSITE" id="PS00687">
    <property type="entry name" value="ALDEHYDE_DEHYDR_GLU"/>
    <property type="match status" value="1"/>
</dbReference>
<dbReference type="InterPro" id="IPR016160">
    <property type="entry name" value="Ald_DH_CS_CYS"/>
</dbReference>
<organism evidence="6 7">
    <name type="scientific">Entomortierella chlamydospora</name>
    <dbReference type="NCBI Taxonomy" id="101097"/>
    <lineage>
        <taxon>Eukaryota</taxon>
        <taxon>Fungi</taxon>
        <taxon>Fungi incertae sedis</taxon>
        <taxon>Mucoromycota</taxon>
        <taxon>Mortierellomycotina</taxon>
        <taxon>Mortierellomycetes</taxon>
        <taxon>Mortierellales</taxon>
        <taxon>Mortierellaceae</taxon>
        <taxon>Entomortierella</taxon>
    </lineage>
</organism>
<comment type="caution">
    <text evidence="6">The sequence shown here is derived from an EMBL/GenBank/DDBJ whole genome shotgun (WGS) entry which is preliminary data.</text>
</comment>
<protein>
    <recommendedName>
        <fullName evidence="5">Aldehyde dehydrogenase domain-containing protein</fullName>
    </recommendedName>
</protein>
<dbReference type="AlphaFoldDB" id="A0A9P6MSB5"/>
<dbReference type="PROSITE" id="PS00070">
    <property type="entry name" value="ALDEHYDE_DEHYDR_CYS"/>
    <property type="match status" value="1"/>
</dbReference>
<keyword evidence="2 4" id="KW-0560">Oxidoreductase</keyword>
<dbReference type="InterPro" id="IPR029510">
    <property type="entry name" value="Ald_DH_CS_GLU"/>
</dbReference>
<evidence type="ECO:0000313" key="6">
    <source>
        <dbReference type="EMBL" id="KAG0011878.1"/>
    </source>
</evidence>
<dbReference type="EMBL" id="JAAAID010001073">
    <property type="protein sequence ID" value="KAG0011878.1"/>
    <property type="molecule type" value="Genomic_DNA"/>
</dbReference>
<evidence type="ECO:0000256" key="4">
    <source>
        <dbReference type="RuleBase" id="RU003345"/>
    </source>
</evidence>
<dbReference type="Proteomes" id="UP000703661">
    <property type="component" value="Unassembled WGS sequence"/>
</dbReference>
<dbReference type="Pfam" id="PF00171">
    <property type="entry name" value="Aldedh"/>
    <property type="match status" value="2"/>
</dbReference>